<feature type="compositionally biased region" description="Low complexity" evidence="6">
    <location>
        <begin position="426"/>
        <end position="439"/>
    </location>
</feature>
<dbReference type="GO" id="GO:0008270">
    <property type="term" value="F:zinc ion binding"/>
    <property type="evidence" value="ECO:0007669"/>
    <property type="project" value="UniProtKB-KW"/>
</dbReference>
<feature type="compositionally biased region" description="Polar residues" evidence="6">
    <location>
        <begin position="450"/>
        <end position="460"/>
    </location>
</feature>
<feature type="region of interest" description="Disordered" evidence="6">
    <location>
        <begin position="406"/>
        <end position="477"/>
    </location>
</feature>
<evidence type="ECO:0000256" key="5">
    <source>
        <dbReference type="PROSITE-ProRule" id="PRU00042"/>
    </source>
</evidence>
<dbReference type="InterPro" id="IPR036236">
    <property type="entry name" value="Znf_C2H2_sf"/>
</dbReference>
<feature type="region of interest" description="Disordered" evidence="6">
    <location>
        <begin position="286"/>
        <end position="312"/>
    </location>
</feature>
<dbReference type="AlphaFoldDB" id="A0A443HI22"/>
<name>A0A443HI22_BYSSP</name>
<dbReference type="PROSITE" id="PS00028">
    <property type="entry name" value="ZINC_FINGER_C2H2_1"/>
    <property type="match status" value="2"/>
</dbReference>
<dbReference type="PANTHER" id="PTHR24403:SF67">
    <property type="entry name" value="FI01116P-RELATED"/>
    <property type="match status" value="1"/>
</dbReference>
<dbReference type="EMBL" id="RCNU01000021">
    <property type="protein sequence ID" value="RWQ91417.1"/>
    <property type="molecule type" value="Genomic_DNA"/>
</dbReference>
<sequence>MPHPLIFKATRSIISLLFRSKEALFAAGASLEYLFLFLQTSSYVSGYLLIMNLAPPPFSVPSSAADSQGGVSGLDSTMVYAPSHLDPHPESMRNHPGQLSGLGIYHCAMESLPSQPRLGSRPQPMHLSMNEWQGSAMPDHSLPNTFLSAGGIPGEVTYQTYGARSIPSNTTLDFAHYPSHNMDLSQCYGHETAFCSDRGTFYDQSGSSWPVTPSSRATTPSVTPVRVKEELDGAWEPPFFRDPRDECHAQTMSTIPQVVVDNSSSPQISRGQLNGKFFGGSEVDWSTRRGRSSSVDHSSIELSPKSEKDNEGVDLGRDVASMSGLQCNVCGYLFTRRSNCREHMKKHDPSQRKGYECETCAKTFGRRTDLKRHVESIHHGTRRFGCDQCGRRFTRHDTLTRHCADGCKRKQRKHDRVESPTHQEPSEQYPSPSPSFESPLYVSRFGSLEQPLTTRISSQPGPVKSPLGRPHSPAKRK</sequence>
<dbReference type="SMART" id="SM00355">
    <property type="entry name" value="ZnF_C2H2"/>
    <property type="match status" value="3"/>
</dbReference>
<feature type="compositionally biased region" description="Polar residues" evidence="6">
    <location>
        <begin position="292"/>
        <end position="301"/>
    </location>
</feature>
<feature type="domain" description="C2H2-type" evidence="7">
    <location>
        <begin position="384"/>
        <end position="402"/>
    </location>
</feature>
<dbReference type="SUPFAM" id="SSF57667">
    <property type="entry name" value="beta-beta-alpha zinc fingers"/>
    <property type="match status" value="2"/>
</dbReference>
<protein>
    <recommendedName>
        <fullName evidence="7">C2H2-type domain-containing protein</fullName>
    </recommendedName>
</protein>
<evidence type="ECO:0000313" key="9">
    <source>
        <dbReference type="Proteomes" id="UP000283841"/>
    </source>
</evidence>
<evidence type="ECO:0000256" key="6">
    <source>
        <dbReference type="SAM" id="MobiDB-lite"/>
    </source>
</evidence>
<dbReference type="GeneID" id="39595235"/>
<dbReference type="RefSeq" id="XP_028481062.1">
    <property type="nucleotide sequence ID" value="XM_028625958.1"/>
</dbReference>
<dbReference type="VEuPathDB" id="FungiDB:C8Q69DRAFT_189167"/>
<evidence type="ECO:0000313" key="8">
    <source>
        <dbReference type="EMBL" id="RWQ91417.1"/>
    </source>
</evidence>
<accession>A0A443HI22</accession>
<dbReference type="GO" id="GO:0045944">
    <property type="term" value="P:positive regulation of transcription by RNA polymerase II"/>
    <property type="evidence" value="ECO:0007669"/>
    <property type="project" value="TreeGrafter"/>
</dbReference>
<dbReference type="InterPro" id="IPR050688">
    <property type="entry name" value="Zinc_finger/UBP_domain"/>
</dbReference>
<keyword evidence="1" id="KW-0479">Metal-binding</keyword>
<organism evidence="8 9">
    <name type="scientific">Byssochlamys spectabilis</name>
    <name type="common">Paecilomyces variotii</name>
    <dbReference type="NCBI Taxonomy" id="264951"/>
    <lineage>
        <taxon>Eukaryota</taxon>
        <taxon>Fungi</taxon>
        <taxon>Dikarya</taxon>
        <taxon>Ascomycota</taxon>
        <taxon>Pezizomycotina</taxon>
        <taxon>Eurotiomycetes</taxon>
        <taxon>Eurotiomycetidae</taxon>
        <taxon>Eurotiales</taxon>
        <taxon>Thermoascaceae</taxon>
        <taxon>Paecilomyces</taxon>
    </lineage>
</organism>
<keyword evidence="2" id="KW-0677">Repeat</keyword>
<keyword evidence="9" id="KW-1185">Reference proteome</keyword>
<keyword evidence="4" id="KW-0862">Zinc</keyword>
<dbReference type="GO" id="GO:0005634">
    <property type="term" value="C:nucleus"/>
    <property type="evidence" value="ECO:0007669"/>
    <property type="project" value="TreeGrafter"/>
</dbReference>
<proteinExistence type="predicted"/>
<keyword evidence="3 5" id="KW-0863">Zinc-finger</keyword>
<evidence type="ECO:0000256" key="4">
    <source>
        <dbReference type="ARBA" id="ARBA00022833"/>
    </source>
</evidence>
<dbReference type="Proteomes" id="UP000283841">
    <property type="component" value="Unassembled WGS sequence"/>
</dbReference>
<evidence type="ECO:0000256" key="1">
    <source>
        <dbReference type="ARBA" id="ARBA00022723"/>
    </source>
</evidence>
<dbReference type="InterPro" id="IPR013087">
    <property type="entry name" value="Znf_C2H2_type"/>
</dbReference>
<feature type="compositionally biased region" description="Basic and acidic residues" evidence="6">
    <location>
        <begin position="415"/>
        <end position="425"/>
    </location>
</feature>
<dbReference type="Pfam" id="PF00096">
    <property type="entry name" value="zf-C2H2"/>
    <property type="match status" value="2"/>
</dbReference>
<gene>
    <name evidence="8" type="ORF">C8Q69DRAFT_189167</name>
</gene>
<dbReference type="STRING" id="264951.A0A443HI22"/>
<comment type="caution">
    <text evidence="8">The sequence shown here is derived from an EMBL/GenBank/DDBJ whole genome shotgun (WGS) entry which is preliminary data.</text>
</comment>
<reference evidence="8 9" key="1">
    <citation type="journal article" date="2018" name="Front. Microbiol.">
        <title>Genomic and genetic insights into a cosmopolitan fungus, Paecilomyces variotii (Eurotiales).</title>
        <authorList>
            <person name="Urquhart A.S."/>
            <person name="Mondo S.J."/>
            <person name="Makela M.R."/>
            <person name="Hane J.K."/>
            <person name="Wiebenga A."/>
            <person name="He G."/>
            <person name="Mihaltcheva S."/>
            <person name="Pangilinan J."/>
            <person name="Lipzen A."/>
            <person name="Barry K."/>
            <person name="de Vries R.P."/>
            <person name="Grigoriev I.V."/>
            <person name="Idnurm A."/>
        </authorList>
    </citation>
    <scope>NUCLEOTIDE SEQUENCE [LARGE SCALE GENOMIC DNA]</scope>
    <source>
        <strain evidence="8 9">CBS 101075</strain>
    </source>
</reference>
<evidence type="ECO:0000256" key="2">
    <source>
        <dbReference type="ARBA" id="ARBA00022737"/>
    </source>
</evidence>
<dbReference type="PANTHER" id="PTHR24403">
    <property type="entry name" value="ZINC FINGER PROTEIN"/>
    <property type="match status" value="1"/>
</dbReference>
<feature type="domain" description="C2H2-type" evidence="7">
    <location>
        <begin position="325"/>
        <end position="352"/>
    </location>
</feature>
<dbReference type="Gene3D" id="3.30.160.60">
    <property type="entry name" value="Classic Zinc Finger"/>
    <property type="match status" value="1"/>
</dbReference>
<dbReference type="PROSITE" id="PS50157">
    <property type="entry name" value="ZINC_FINGER_C2H2_2"/>
    <property type="match status" value="3"/>
</dbReference>
<evidence type="ECO:0000256" key="3">
    <source>
        <dbReference type="ARBA" id="ARBA00022771"/>
    </source>
</evidence>
<feature type="domain" description="C2H2-type" evidence="7">
    <location>
        <begin position="355"/>
        <end position="383"/>
    </location>
</feature>
<evidence type="ECO:0000259" key="7">
    <source>
        <dbReference type="PROSITE" id="PS50157"/>
    </source>
</evidence>